<feature type="region of interest" description="Disordered" evidence="2">
    <location>
        <begin position="1"/>
        <end position="20"/>
    </location>
</feature>
<evidence type="ECO:0000256" key="2">
    <source>
        <dbReference type="SAM" id="MobiDB-lite"/>
    </source>
</evidence>
<keyword evidence="1" id="KW-0175">Coiled coil</keyword>
<dbReference type="STRING" id="995060.SAMN04487904_106219"/>
<keyword evidence="4" id="KW-1185">Reference proteome</keyword>
<organism evidence="3 4">
    <name type="scientific">Actinopolyspora righensis</name>
    <dbReference type="NCBI Taxonomy" id="995060"/>
    <lineage>
        <taxon>Bacteria</taxon>
        <taxon>Bacillati</taxon>
        <taxon>Actinomycetota</taxon>
        <taxon>Actinomycetes</taxon>
        <taxon>Actinopolysporales</taxon>
        <taxon>Actinopolysporaceae</taxon>
        <taxon>Actinopolyspora</taxon>
        <taxon>Actinopolyspora alba group</taxon>
    </lineage>
</organism>
<gene>
    <name evidence="3" type="ORF">SAMN04487904_106219</name>
</gene>
<protein>
    <recommendedName>
        <fullName evidence="5">DUF642 domain-containing protein</fullName>
    </recommendedName>
</protein>
<feature type="coiled-coil region" evidence="1">
    <location>
        <begin position="198"/>
        <end position="229"/>
    </location>
</feature>
<accession>A0A1I7AB51</accession>
<evidence type="ECO:0000256" key="1">
    <source>
        <dbReference type="SAM" id="Coils"/>
    </source>
</evidence>
<evidence type="ECO:0000313" key="3">
    <source>
        <dbReference type="EMBL" id="SFT72149.1"/>
    </source>
</evidence>
<dbReference type="Proteomes" id="UP000199165">
    <property type="component" value="Unassembled WGS sequence"/>
</dbReference>
<name>A0A1I7AB51_9ACTN</name>
<dbReference type="AlphaFoldDB" id="A0A1I7AB51"/>
<dbReference type="Gene3D" id="2.60.120.260">
    <property type="entry name" value="Galactose-binding domain-like"/>
    <property type="match status" value="1"/>
</dbReference>
<proteinExistence type="predicted"/>
<dbReference type="EMBL" id="FPAT01000006">
    <property type="protein sequence ID" value="SFT72149.1"/>
    <property type="molecule type" value="Genomic_DNA"/>
</dbReference>
<evidence type="ECO:0008006" key="5">
    <source>
        <dbReference type="Google" id="ProtNLM"/>
    </source>
</evidence>
<reference evidence="4" key="1">
    <citation type="submission" date="2016-10" db="EMBL/GenBank/DDBJ databases">
        <authorList>
            <person name="Varghese N."/>
            <person name="Submissions S."/>
        </authorList>
    </citation>
    <scope>NUCLEOTIDE SEQUENCE [LARGE SCALE GENOMIC DNA]</scope>
    <source>
        <strain evidence="4">DSM 45501</strain>
    </source>
</reference>
<sequence>MAGENLIKNGRFEKKSSPPSNWWNSSIIQPPYWPDPWEAIYTSSGGNPQSGGFDYLSAAFAKHEKNCPAVDLGQEFQPNGGIKQTIETKRGNSYRLVFDHGPNVWQNCVGKPNDFTVRIRDEKSGEVIESHHFDAGFTPDPPVPSWHRDAKLQFTAESGATTVEFHGNDSFSCQAGITDVRVFETGKGSDSGEHGKNEKDCEQKLAECRRELEECRKSKQREIDDAYAEGRRDAWKDAWKRYGINKN</sequence>
<evidence type="ECO:0000313" key="4">
    <source>
        <dbReference type="Proteomes" id="UP000199165"/>
    </source>
</evidence>